<reference evidence="3 4" key="1">
    <citation type="submission" date="2018-04" db="EMBL/GenBank/DDBJ databases">
        <title>The genome of golden apple snail Pomacea canaliculata provides insight into stress tolerance and invasive adaptation.</title>
        <authorList>
            <person name="Liu C."/>
            <person name="Liu B."/>
            <person name="Ren Y."/>
            <person name="Zhang Y."/>
            <person name="Wang H."/>
            <person name="Li S."/>
            <person name="Jiang F."/>
            <person name="Yin L."/>
            <person name="Zhang G."/>
            <person name="Qian W."/>
            <person name="Fan W."/>
        </authorList>
    </citation>
    <scope>NUCLEOTIDE SEQUENCE [LARGE SCALE GENOMIC DNA]</scope>
    <source>
        <strain evidence="3">SZHN2017</strain>
        <tissue evidence="3">Muscle</tissue>
    </source>
</reference>
<dbReference type="PANTHER" id="PTHR23011:SF28">
    <property type="entry name" value="CYCLIC NUCLEOTIDE-BINDING DOMAIN CONTAINING PROTEIN"/>
    <property type="match status" value="1"/>
</dbReference>
<proteinExistence type="predicted"/>
<accession>A0A2T7PYR4</accession>
<dbReference type="PANTHER" id="PTHR23011">
    <property type="entry name" value="CYCLIC NUCLEOTIDE-BINDING DOMAIN CONTAINING PROTEIN"/>
    <property type="match status" value="1"/>
</dbReference>
<dbReference type="InterPro" id="IPR000595">
    <property type="entry name" value="cNMP-bd_dom"/>
</dbReference>
<dbReference type="InterPro" id="IPR014710">
    <property type="entry name" value="RmlC-like_jellyroll"/>
</dbReference>
<evidence type="ECO:0000259" key="2">
    <source>
        <dbReference type="PROSITE" id="PS50042"/>
    </source>
</evidence>
<gene>
    <name evidence="3" type="ORF">C0Q70_01165</name>
</gene>
<evidence type="ECO:0000256" key="1">
    <source>
        <dbReference type="SAM" id="MobiDB-lite"/>
    </source>
</evidence>
<dbReference type="OrthoDB" id="166212at2759"/>
<protein>
    <recommendedName>
        <fullName evidence="2">Cyclic nucleotide-binding domain-containing protein</fullName>
    </recommendedName>
</protein>
<feature type="compositionally biased region" description="Basic and acidic residues" evidence="1">
    <location>
        <begin position="36"/>
        <end position="47"/>
    </location>
</feature>
<feature type="domain" description="Cyclic nucleotide-binding" evidence="2">
    <location>
        <begin position="154"/>
        <end position="217"/>
    </location>
</feature>
<keyword evidence="4" id="KW-1185">Reference proteome</keyword>
<dbReference type="InterPro" id="IPR018490">
    <property type="entry name" value="cNMP-bd_dom_sf"/>
</dbReference>
<name>A0A2T7PYR4_POMCA</name>
<sequence>MNNNKTQRQKTIGSRHYSILSQPRSHDPLCQASGETESHWREGDAPGRRPQAQLLPRRNLRRVQSLHTNLTHGQPPRPHKTRHSFKSYARLATICIHLCKLSLQSVQGARDEFLSVLQVLDDFGSTIDKQGPFFDQADYRANTQLLIVLRNIPAFAEYPMQMQWKLCQVGWYESYEPRRAIIREGHPPHSFYFILSGSGQIPKQQERKYMRVTMMAKQGEVEKNIFMSFQFSGSVLVTEFEAGTTRTLVKLERGMSFGVSGCRLESFEQYDIFFIISVLQELAVITGSRRQATVSTRSDVELLCISTLDFEDIFMAGGLKTIMDPDHKSFLSDVARRAGCPSSGLFASQMAVHACHRPDRRRESNPLRFIDSSDGA</sequence>
<dbReference type="Gene3D" id="2.60.120.10">
    <property type="entry name" value="Jelly Rolls"/>
    <property type="match status" value="1"/>
</dbReference>
<comment type="caution">
    <text evidence="3">The sequence shown here is derived from an EMBL/GenBank/DDBJ whole genome shotgun (WGS) entry which is preliminary data.</text>
</comment>
<dbReference type="STRING" id="400727.A0A2T7PYR4"/>
<feature type="domain" description="Cyclic nucleotide-binding" evidence="2">
    <location>
        <begin position="281"/>
        <end position="315"/>
    </location>
</feature>
<feature type="compositionally biased region" description="Polar residues" evidence="1">
    <location>
        <begin position="1"/>
        <end position="12"/>
    </location>
</feature>
<organism evidence="3 4">
    <name type="scientific">Pomacea canaliculata</name>
    <name type="common">Golden apple snail</name>
    <dbReference type="NCBI Taxonomy" id="400727"/>
    <lineage>
        <taxon>Eukaryota</taxon>
        <taxon>Metazoa</taxon>
        <taxon>Spiralia</taxon>
        <taxon>Lophotrochozoa</taxon>
        <taxon>Mollusca</taxon>
        <taxon>Gastropoda</taxon>
        <taxon>Caenogastropoda</taxon>
        <taxon>Architaenioglossa</taxon>
        <taxon>Ampullarioidea</taxon>
        <taxon>Ampullariidae</taxon>
        <taxon>Pomacea</taxon>
    </lineage>
</organism>
<feature type="region of interest" description="Disordered" evidence="1">
    <location>
        <begin position="1"/>
        <end position="52"/>
    </location>
</feature>
<dbReference type="PROSITE" id="PS50042">
    <property type="entry name" value="CNMP_BINDING_3"/>
    <property type="match status" value="2"/>
</dbReference>
<dbReference type="AlphaFoldDB" id="A0A2T7PYR4"/>
<dbReference type="EMBL" id="PZQS01000001">
    <property type="protein sequence ID" value="PVD38549.1"/>
    <property type="molecule type" value="Genomic_DNA"/>
</dbReference>
<dbReference type="Proteomes" id="UP000245119">
    <property type="component" value="Linkage Group LG1"/>
</dbReference>
<evidence type="ECO:0000313" key="4">
    <source>
        <dbReference type="Proteomes" id="UP000245119"/>
    </source>
</evidence>
<dbReference type="CDD" id="cd00038">
    <property type="entry name" value="CAP_ED"/>
    <property type="match status" value="1"/>
</dbReference>
<evidence type="ECO:0000313" key="3">
    <source>
        <dbReference type="EMBL" id="PVD38549.1"/>
    </source>
</evidence>
<dbReference type="SUPFAM" id="SSF51206">
    <property type="entry name" value="cAMP-binding domain-like"/>
    <property type="match status" value="1"/>
</dbReference>